<evidence type="ECO:0000313" key="3">
    <source>
        <dbReference type="Proteomes" id="UP000199406"/>
    </source>
</evidence>
<dbReference type="PANTHER" id="PTHR43546">
    <property type="entry name" value="UPF0173 METAL-DEPENDENT HYDROLASE MJ1163-RELATED"/>
    <property type="match status" value="1"/>
</dbReference>
<dbReference type="Proteomes" id="UP000199406">
    <property type="component" value="Unassembled WGS sequence"/>
</dbReference>
<proteinExistence type="predicted"/>
<gene>
    <name evidence="2" type="ORF">SAMN05660662_2941</name>
</gene>
<dbReference type="InterPro" id="IPR001279">
    <property type="entry name" value="Metallo-B-lactamas"/>
</dbReference>
<sequence length="302" mass="31897">MVVSGFARVLGPGSPPFGARTLGTVGAAPNTDRVGGPRLHFLGHSTVRVELAGRTVLTDPLLTASVGPLRRVVPVPDPALWADVDVVLLSHLHADHLHVRSLRMLSTGARYVVPRGAGAWLRRHGFRRVDELAAGETLADGALRITAVHAEHSGHRWGPRFTGGPDASAVGHLLEGAGSTVYVSGDTALHDGMHLLAERSLDVAVLPVWGWGADLGPGHLDPTEAAEAVARLRPRFAVPVHWGTLAPAGTTRLPTPLRARMRRLLVEPPLTFAREVAARGLPTEVVVARPGEPVPLLPGVTP</sequence>
<dbReference type="InterPro" id="IPR050114">
    <property type="entry name" value="UPF0173_UPF0282_UlaG_hydrolase"/>
</dbReference>
<dbReference type="STRING" id="1550231.SAMN05660662_2941"/>
<dbReference type="Pfam" id="PF12706">
    <property type="entry name" value="Lactamase_B_2"/>
    <property type="match status" value="1"/>
</dbReference>
<evidence type="ECO:0000259" key="1">
    <source>
        <dbReference type="Pfam" id="PF12706"/>
    </source>
</evidence>
<dbReference type="AlphaFoldDB" id="A0A1G7MUU6"/>
<reference evidence="3" key="1">
    <citation type="submission" date="2016-10" db="EMBL/GenBank/DDBJ databases">
        <authorList>
            <person name="Varghese N."/>
            <person name="Submissions S."/>
        </authorList>
    </citation>
    <scope>NUCLEOTIDE SEQUENCE [LARGE SCALE GENOMIC DNA]</scope>
    <source>
        <strain evidence="3">DSM 44268</strain>
    </source>
</reference>
<keyword evidence="3" id="KW-1185">Reference proteome</keyword>
<name>A0A1G7MUU6_9ACTN</name>
<dbReference type="PANTHER" id="PTHR43546:SF3">
    <property type="entry name" value="UPF0173 METAL-DEPENDENT HYDROLASE MJ1163"/>
    <property type="match status" value="1"/>
</dbReference>
<evidence type="ECO:0000313" key="2">
    <source>
        <dbReference type="EMBL" id="SDF65608.1"/>
    </source>
</evidence>
<dbReference type="InterPro" id="IPR036866">
    <property type="entry name" value="RibonucZ/Hydroxyglut_hydro"/>
</dbReference>
<dbReference type="SUPFAM" id="SSF56281">
    <property type="entry name" value="Metallo-hydrolase/oxidoreductase"/>
    <property type="match status" value="1"/>
</dbReference>
<accession>A0A1G7MUU6</accession>
<organism evidence="2 3">
    <name type="scientific">Blastococcus aurantiacus</name>
    <dbReference type="NCBI Taxonomy" id="1550231"/>
    <lineage>
        <taxon>Bacteria</taxon>
        <taxon>Bacillati</taxon>
        <taxon>Actinomycetota</taxon>
        <taxon>Actinomycetes</taxon>
        <taxon>Geodermatophilales</taxon>
        <taxon>Geodermatophilaceae</taxon>
        <taxon>Blastococcus</taxon>
    </lineage>
</organism>
<dbReference type="EMBL" id="FNBT01000005">
    <property type="protein sequence ID" value="SDF65608.1"/>
    <property type="molecule type" value="Genomic_DNA"/>
</dbReference>
<feature type="domain" description="Metallo-beta-lactamase" evidence="1">
    <location>
        <begin position="54"/>
        <end position="242"/>
    </location>
</feature>
<dbReference type="Gene3D" id="3.60.15.10">
    <property type="entry name" value="Ribonuclease Z/Hydroxyacylglutathione hydrolase-like"/>
    <property type="match status" value="1"/>
</dbReference>
<protein>
    <submittedName>
        <fullName evidence="2">L-ascorbate metabolism protein UlaG, beta-lactamase superfamily</fullName>
    </submittedName>
</protein>